<organism evidence="1 2">
    <name type="scientific">Imbroritus primus</name>
    <dbReference type="NCBI Taxonomy" id="3058603"/>
    <lineage>
        <taxon>Bacteria</taxon>
        <taxon>Pseudomonadati</taxon>
        <taxon>Pseudomonadota</taxon>
        <taxon>Betaproteobacteria</taxon>
        <taxon>Burkholderiales</taxon>
        <taxon>Burkholderiaceae</taxon>
        <taxon>Imbroritus</taxon>
    </lineage>
</organism>
<gene>
    <name evidence="1" type="ORF">MW7_008485</name>
</gene>
<evidence type="ECO:0000313" key="2">
    <source>
        <dbReference type="Proteomes" id="UP000004277"/>
    </source>
</evidence>
<comment type="caution">
    <text evidence="1">The sequence shown here is derived from an EMBL/GenBank/DDBJ whole genome shotgun (WGS) entry which is preliminary data.</text>
</comment>
<name>A0ACD3SR25_9BURK</name>
<accession>A0ACD3SR25</accession>
<keyword evidence="2" id="KW-1185">Reference proteome</keyword>
<dbReference type="Proteomes" id="UP000004277">
    <property type="component" value="Unassembled WGS sequence"/>
</dbReference>
<evidence type="ECO:0000313" key="1">
    <source>
        <dbReference type="EMBL" id="TMS58730.1"/>
    </source>
</evidence>
<dbReference type="EMBL" id="AKCV02000015">
    <property type="protein sequence ID" value="TMS58730.1"/>
    <property type="molecule type" value="Genomic_DNA"/>
</dbReference>
<proteinExistence type="predicted"/>
<protein>
    <submittedName>
        <fullName evidence="1">Efflux RND transporter periplasmic adaptor subunit</fullName>
    </submittedName>
</protein>
<reference evidence="1" key="1">
    <citation type="submission" date="2019-05" db="EMBL/GenBank/DDBJ databases">
        <title>Revised genome assembly of Burkholderiaceae (previously Ralstonia) sp. PBA.</title>
        <authorList>
            <person name="Gan H.M."/>
        </authorList>
    </citation>
    <scope>NUCLEOTIDE SEQUENCE</scope>
    <source>
        <strain evidence="1">PBA</strain>
    </source>
</reference>
<sequence length="404" mass="42390">MSDLRIPGVRPGIAVVPRAPTRTAGSLWRRIAAAGAVACLLVACGKQPEAEAPPRPVRLMKLQPAGADSAVTYSGNVQARIESRLGFRVGGKVAARLVDVGATVKKGQVLARLDLADLKLAESGSRAQLEAARTERDLAHSDLKRFDDLYAKGFISAAEQQRRKATYDAAEARYRQAQAGLSSQSNQLAYGELLADAEGVVTAIEAEVGQVVSPGQPVVRVAQTAEKEVVIALPEDQVGQVRVGAAATVRLWADEARTLPGRVREIAPAADAATRTYTVRVALPNPPAELRLGMTATVMLARDAAAQALSVPLSALLQVNGHSQVWIYDPASQSVSPVTVTLGDPVDNRVTVTQGLQPGKLIVTAGVHLLKPGQKVRVMGDEAGNGHQAASTPATAPNRTAPAR</sequence>